<proteinExistence type="predicted"/>
<organism evidence="1 2">
    <name type="scientific">Dreissena polymorpha</name>
    <name type="common">Zebra mussel</name>
    <name type="synonym">Mytilus polymorpha</name>
    <dbReference type="NCBI Taxonomy" id="45954"/>
    <lineage>
        <taxon>Eukaryota</taxon>
        <taxon>Metazoa</taxon>
        <taxon>Spiralia</taxon>
        <taxon>Lophotrochozoa</taxon>
        <taxon>Mollusca</taxon>
        <taxon>Bivalvia</taxon>
        <taxon>Autobranchia</taxon>
        <taxon>Heteroconchia</taxon>
        <taxon>Euheterodonta</taxon>
        <taxon>Imparidentia</taxon>
        <taxon>Neoheterodontei</taxon>
        <taxon>Myida</taxon>
        <taxon>Dreissenoidea</taxon>
        <taxon>Dreissenidae</taxon>
        <taxon>Dreissena</taxon>
    </lineage>
</organism>
<reference evidence="1" key="1">
    <citation type="journal article" date="2019" name="bioRxiv">
        <title>The Genome of the Zebra Mussel, Dreissena polymorpha: A Resource for Invasive Species Research.</title>
        <authorList>
            <person name="McCartney M.A."/>
            <person name="Auch B."/>
            <person name="Kono T."/>
            <person name="Mallez S."/>
            <person name="Zhang Y."/>
            <person name="Obille A."/>
            <person name="Becker A."/>
            <person name="Abrahante J.E."/>
            <person name="Garbe J."/>
            <person name="Badalamenti J.P."/>
            <person name="Herman A."/>
            <person name="Mangelson H."/>
            <person name="Liachko I."/>
            <person name="Sullivan S."/>
            <person name="Sone E.D."/>
            <person name="Koren S."/>
            <person name="Silverstein K.A.T."/>
            <person name="Beckman K.B."/>
            <person name="Gohl D.M."/>
        </authorList>
    </citation>
    <scope>NUCLEOTIDE SEQUENCE</scope>
    <source>
        <strain evidence="1">Duluth1</strain>
        <tissue evidence="1">Whole animal</tissue>
    </source>
</reference>
<dbReference type="AlphaFoldDB" id="A0A9D4CXW5"/>
<reference evidence="1" key="2">
    <citation type="submission" date="2020-11" db="EMBL/GenBank/DDBJ databases">
        <authorList>
            <person name="McCartney M.A."/>
            <person name="Auch B."/>
            <person name="Kono T."/>
            <person name="Mallez S."/>
            <person name="Becker A."/>
            <person name="Gohl D.M."/>
            <person name="Silverstein K.A.T."/>
            <person name="Koren S."/>
            <person name="Bechman K.B."/>
            <person name="Herman A."/>
            <person name="Abrahante J.E."/>
            <person name="Garbe J."/>
        </authorList>
    </citation>
    <scope>NUCLEOTIDE SEQUENCE</scope>
    <source>
        <strain evidence="1">Duluth1</strain>
        <tissue evidence="1">Whole animal</tissue>
    </source>
</reference>
<evidence type="ECO:0000313" key="1">
    <source>
        <dbReference type="EMBL" id="KAH3734046.1"/>
    </source>
</evidence>
<sequence>MFQYKEALTSRDHRGCVCGNKYYGAGVSVEFTDDFHHHFVNFEPSQNLQQTIKAHSVFLNLDSAVEDMFKCASLSSEFIMSFCQQFIGLSFQLVENDAL</sequence>
<accession>A0A9D4CXW5</accession>
<gene>
    <name evidence="1" type="ORF">DPMN_040485</name>
</gene>
<keyword evidence="2" id="KW-1185">Reference proteome</keyword>
<evidence type="ECO:0000313" key="2">
    <source>
        <dbReference type="Proteomes" id="UP000828390"/>
    </source>
</evidence>
<comment type="caution">
    <text evidence="1">The sequence shown here is derived from an EMBL/GenBank/DDBJ whole genome shotgun (WGS) entry which is preliminary data.</text>
</comment>
<protein>
    <submittedName>
        <fullName evidence="1">Uncharacterized protein</fullName>
    </submittedName>
</protein>
<name>A0A9D4CXW5_DREPO</name>
<dbReference type="EMBL" id="JAIWYP010000011">
    <property type="protein sequence ID" value="KAH3734046.1"/>
    <property type="molecule type" value="Genomic_DNA"/>
</dbReference>
<dbReference type="Proteomes" id="UP000828390">
    <property type="component" value="Unassembled WGS sequence"/>
</dbReference>